<name>A0A8E2DT42_9APHY</name>
<gene>
    <name evidence="2" type="ORF">OBBRIDRAFT_788657</name>
</gene>
<accession>A0A8E2DT42</accession>
<dbReference type="AlphaFoldDB" id="A0A8E2DT42"/>
<dbReference type="EMBL" id="KV722338">
    <property type="protein sequence ID" value="OCH95186.1"/>
    <property type="molecule type" value="Genomic_DNA"/>
</dbReference>
<evidence type="ECO:0000313" key="2">
    <source>
        <dbReference type="EMBL" id="OCH95186.1"/>
    </source>
</evidence>
<proteinExistence type="predicted"/>
<feature type="compositionally biased region" description="Polar residues" evidence="1">
    <location>
        <begin position="176"/>
        <end position="185"/>
    </location>
</feature>
<organism evidence="2 3">
    <name type="scientific">Obba rivulosa</name>
    <dbReference type="NCBI Taxonomy" id="1052685"/>
    <lineage>
        <taxon>Eukaryota</taxon>
        <taxon>Fungi</taxon>
        <taxon>Dikarya</taxon>
        <taxon>Basidiomycota</taxon>
        <taxon>Agaricomycotina</taxon>
        <taxon>Agaricomycetes</taxon>
        <taxon>Polyporales</taxon>
        <taxon>Gelatoporiaceae</taxon>
        <taxon>Obba</taxon>
    </lineage>
</organism>
<keyword evidence="3" id="KW-1185">Reference proteome</keyword>
<evidence type="ECO:0000256" key="1">
    <source>
        <dbReference type="SAM" id="MobiDB-lite"/>
    </source>
</evidence>
<evidence type="ECO:0000313" key="3">
    <source>
        <dbReference type="Proteomes" id="UP000250043"/>
    </source>
</evidence>
<reference evidence="2 3" key="1">
    <citation type="submission" date="2016-07" db="EMBL/GenBank/DDBJ databases">
        <title>Draft genome of the white-rot fungus Obba rivulosa 3A-2.</title>
        <authorList>
            <consortium name="DOE Joint Genome Institute"/>
            <person name="Miettinen O."/>
            <person name="Riley R."/>
            <person name="Acob R."/>
            <person name="Barry K."/>
            <person name="Cullen D."/>
            <person name="De Vries R."/>
            <person name="Hainaut M."/>
            <person name="Hatakka A."/>
            <person name="Henrissat B."/>
            <person name="Hilden K."/>
            <person name="Kuo R."/>
            <person name="Labutti K."/>
            <person name="Lipzen A."/>
            <person name="Makela M.R."/>
            <person name="Sandor L."/>
            <person name="Spatafora J.W."/>
            <person name="Grigoriev I.V."/>
            <person name="Hibbett D.S."/>
        </authorList>
    </citation>
    <scope>NUCLEOTIDE SEQUENCE [LARGE SCALE GENOMIC DNA]</scope>
    <source>
        <strain evidence="2 3">3A-2</strain>
    </source>
</reference>
<sequence length="280" mass="30226">MQRSNPREFPVSQMSLETDPIAGQWSYLKVEEHPLASSLAPPSYTPPHPSSSYQPLMGPPHSNTQGHPFGGQSHVALPVCPSCYSPLPPANELMVWEYAVVPGYSLVPTSWLQTHASLHGSVAGNGPAVPSPPIQGSRPSGQFPNPRPQPRKRNRDGSARIHGAHRRTGGEYPDQSYASNSNLAPPVSSQSVVAFAPPTLASDYRNAAQPHEFDTASNAQQRVFTSNGGYEEEPASTTINYGFMHCHPQQASGEHGTTRAASWAHRDVRDMAGHSEASWP</sequence>
<protein>
    <submittedName>
        <fullName evidence="2">Uncharacterized protein</fullName>
    </submittedName>
</protein>
<feature type="region of interest" description="Disordered" evidence="1">
    <location>
        <begin position="37"/>
        <end position="68"/>
    </location>
</feature>
<dbReference type="Proteomes" id="UP000250043">
    <property type="component" value="Unassembled WGS sequence"/>
</dbReference>
<feature type="region of interest" description="Disordered" evidence="1">
    <location>
        <begin position="122"/>
        <end position="185"/>
    </location>
</feature>